<name>A0A165F9B7_EXIGL</name>
<evidence type="ECO:0000313" key="1">
    <source>
        <dbReference type="EMBL" id="KZV88618.1"/>
    </source>
</evidence>
<reference evidence="1 2" key="1">
    <citation type="journal article" date="2016" name="Mol. Biol. Evol.">
        <title>Comparative Genomics of Early-Diverging Mushroom-Forming Fungi Provides Insights into the Origins of Lignocellulose Decay Capabilities.</title>
        <authorList>
            <person name="Nagy L.G."/>
            <person name="Riley R."/>
            <person name="Tritt A."/>
            <person name="Adam C."/>
            <person name="Daum C."/>
            <person name="Floudas D."/>
            <person name="Sun H."/>
            <person name="Yadav J.S."/>
            <person name="Pangilinan J."/>
            <person name="Larsson K.H."/>
            <person name="Matsuura K."/>
            <person name="Barry K."/>
            <person name="Labutti K."/>
            <person name="Kuo R."/>
            <person name="Ohm R.A."/>
            <person name="Bhattacharya S.S."/>
            <person name="Shirouzu T."/>
            <person name="Yoshinaga Y."/>
            <person name="Martin F.M."/>
            <person name="Grigoriev I.V."/>
            <person name="Hibbett D.S."/>
        </authorList>
    </citation>
    <scope>NUCLEOTIDE SEQUENCE [LARGE SCALE GENOMIC DNA]</scope>
    <source>
        <strain evidence="1 2">HHB12029</strain>
    </source>
</reference>
<sequence>MSLVDEIRQAGGEVKALSVTSYEQSTLHATFASRRVPRCADSRRGLLRRREGLEPSSTLRRKDLRSKVDTSIIGSSAFAREAILEFNNLDPSVRENQITKAFAVGNSRAVAKSYQAVLTSILDGHISTNRCKARLGDKCDKWSTDEDRPESTL</sequence>
<gene>
    <name evidence="1" type="ORF">EXIGLDRAFT_772517</name>
</gene>
<organism evidence="1 2">
    <name type="scientific">Exidia glandulosa HHB12029</name>
    <dbReference type="NCBI Taxonomy" id="1314781"/>
    <lineage>
        <taxon>Eukaryota</taxon>
        <taxon>Fungi</taxon>
        <taxon>Dikarya</taxon>
        <taxon>Basidiomycota</taxon>
        <taxon>Agaricomycotina</taxon>
        <taxon>Agaricomycetes</taxon>
        <taxon>Auriculariales</taxon>
        <taxon>Exidiaceae</taxon>
        <taxon>Exidia</taxon>
    </lineage>
</organism>
<accession>A0A165F9B7</accession>
<dbReference type="OrthoDB" id="5399006at2759"/>
<dbReference type="AlphaFoldDB" id="A0A165F9B7"/>
<keyword evidence="2" id="KW-1185">Reference proteome</keyword>
<evidence type="ECO:0000313" key="2">
    <source>
        <dbReference type="Proteomes" id="UP000077266"/>
    </source>
</evidence>
<protein>
    <submittedName>
        <fullName evidence="1">Uncharacterized protein</fullName>
    </submittedName>
</protein>
<dbReference type="InParanoid" id="A0A165F9B7"/>
<dbReference type="EMBL" id="KV426095">
    <property type="protein sequence ID" value="KZV88618.1"/>
    <property type="molecule type" value="Genomic_DNA"/>
</dbReference>
<dbReference type="STRING" id="1314781.A0A165F9B7"/>
<proteinExistence type="predicted"/>
<dbReference type="Proteomes" id="UP000077266">
    <property type="component" value="Unassembled WGS sequence"/>
</dbReference>